<gene>
    <name evidence="1" type="ORF">AGLY_010513</name>
</gene>
<proteinExistence type="predicted"/>
<comment type="caution">
    <text evidence="1">The sequence shown here is derived from an EMBL/GenBank/DDBJ whole genome shotgun (WGS) entry which is preliminary data.</text>
</comment>
<name>A0A6G0TFY0_APHGL</name>
<sequence length="244" mass="28519">MDLSSNNYHHPLQTLTFFPNTLNITFHYFCNFQWFLIWYQSDREFSNYFTGNNENKTNFCFLQWLSSANLFYSHHTFHYVNLYLNLQFLHQNNTYHEVHKLNKVFLYLTITRLNLYCQILPFLQKQTKSKQSINRQVSSSILECFNSMKPSKNWTFIIVNMNGSLSHPSDMSAGCTSKWPYKQIVFFLGSLPNVPMVAPSPCNFTSAHFIILTTSFLKSGSADTDLIETAFDNVFTNVFSFSSI</sequence>
<organism evidence="1 2">
    <name type="scientific">Aphis glycines</name>
    <name type="common">Soybean aphid</name>
    <dbReference type="NCBI Taxonomy" id="307491"/>
    <lineage>
        <taxon>Eukaryota</taxon>
        <taxon>Metazoa</taxon>
        <taxon>Ecdysozoa</taxon>
        <taxon>Arthropoda</taxon>
        <taxon>Hexapoda</taxon>
        <taxon>Insecta</taxon>
        <taxon>Pterygota</taxon>
        <taxon>Neoptera</taxon>
        <taxon>Paraneoptera</taxon>
        <taxon>Hemiptera</taxon>
        <taxon>Sternorrhyncha</taxon>
        <taxon>Aphidomorpha</taxon>
        <taxon>Aphidoidea</taxon>
        <taxon>Aphididae</taxon>
        <taxon>Aphidini</taxon>
        <taxon>Aphis</taxon>
        <taxon>Aphis</taxon>
    </lineage>
</organism>
<reference evidence="1 2" key="1">
    <citation type="submission" date="2019-08" db="EMBL/GenBank/DDBJ databases">
        <title>The genome of the soybean aphid Biotype 1, its phylome, world population structure and adaptation to the North American continent.</title>
        <authorList>
            <person name="Giordano R."/>
            <person name="Donthu R.K."/>
            <person name="Hernandez A.G."/>
            <person name="Wright C.L."/>
            <person name="Zimin A.V."/>
        </authorList>
    </citation>
    <scope>NUCLEOTIDE SEQUENCE [LARGE SCALE GENOMIC DNA]</scope>
    <source>
        <tissue evidence="1">Whole aphids</tissue>
    </source>
</reference>
<evidence type="ECO:0000313" key="2">
    <source>
        <dbReference type="Proteomes" id="UP000475862"/>
    </source>
</evidence>
<evidence type="ECO:0000313" key="1">
    <source>
        <dbReference type="EMBL" id="KAE9531307.1"/>
    </source>
</evidence>
<dbReference type="AlphaFoldDB" id="A0A6G0TFY0"/>
<dbReference type="EMBL" id="VYZN01000041">
    <property type="protein sequence ID" value="KAE9531307.1"/>
    <property type="molecule type" value="Genomic_DNA"/>
</dbReference>
<dbReference type="Proteomes" id="UP000475862">
    <property type="component" value="Unassembled WGS sequence"/>
</dbReference>
<protein>
    <submittedName>
        <fullName evidence="1">Uncharacterized protein</fullName>
    </submittedName>
</protein>
<accession>A0A6G0TFY0</accession>
<keyword evidence="2" id="KW-1185">Reference proteome</keyword>